<evidence type="ECO:0000256" key="1">
    <source>
        <dbReference type="ARBA" id="ARBA00022801"/>
    </source>
</evidence>
<dbReference type="Pfam" id="PF00561">
    <property type="entry name" value="Abhydrolase_1"/>
    <property type="match status" value="1"/>
</dbReference>
<gene>
    <name evidence="4" type="ORF">DQP57_12750</name>
</gene>
<reference evidence="4 5" key="1">
    <citation type="submission" date="2018-06" db="EMBL/GenBank/DDBJ databases">
        <title>NTM in soil in Japan.</title>
        <authorList>
            <person name="Ohya K."/>
        </authorList>
    </citation>
    <scope>NUCLEOTIDE SEQUENCE [LARGE SCALE GENOMIC DNA]</scope>
    <source>
        <strain evidence="4 5">GF28</strain>
    </source>
</reference>
<dbReference type="InterPro" id="IPR050266">
    <property type="entry name" value="AB_hydrolase_sf"/>
</dbReference>
<dbReference type="SUPFAM" id="SSF53474">
    <property type="entry name" value="alpha/beta-Hydrolases"/>
    <property type="match status" value="1"/>
</dbReference>
<feature type="region of interest" description="Disordered" evidence="2">
    <location>
        <begin position="1"/>
        <end position="21"/>
    </location>
</feature>
<evidence type="ECO:0000313" key="5">
    <source>
        <dbReference type="Proteomes" id="UP000250915"/>
    </source>
</evidence>
<dbReference type="InterPro" id="IPR000073">
    <property type="entry name" value="AB_hydrolase_1"/>
</dbReference>
<evidence type="ECO:0000259" key="3">
    <source>
        <dbReference type="Pfam" id="PF00561"/>
    </source>
</evidence>
<dbReference type="AlphaFoldDB" id="A0A329LWK9"/>
<dbReference type="OrthoDB" id="5422338at2"/>
<accession>A0A329LWK9</accession>
<dbReference type="PANTHER" id="PTHR43798">
    <property type="entry name" value="MONOACYLGLYCEROL LIPASE"/>
    <property type="match status" value="1"/>
</dbReference>
<evidence type="ECO:0000256" key="2">
    <source>
        <dbReference type="SAM" id="MobiDB-lite"/>
    </source>
</evidence>
<proteinExistence type="predicted"/>
<dbReference type="Gene3D" id="3.40.50.1820">
    <property type="entry name" value="alpha/beta hydrolase"/>
    <property type="match status" value="1"/>
</dbReference>
<organism evidence="4 5">
    <name type="scientific">Mycobacterium colombiense</name>
    <dbReference type="NCBI Taxonomy" id="339268"/>
    <lineage>
        <taxon>Bacteria</taxon>
        <taxon>Bacillati</taxon>
        <taxon>Actinomycetota</taxon>
        <taxon>Actinomycetes</taxon>
        <taxon>Mycobacteriales</taxon>
        <taxon>Mycobacteriaceae</taxon>
        <taxon>Mycobacterium</taxon>
        <taxon>Mycobacterium avium complex (MAC)</taxon>
    </lineage>
</organism>
<dbReference type="RefSeq" id="WP_112633322.1">
    <property type="nucleotide sequence ID" value="NZ_QMEV01000022.1"/>
</dbReference>
<dbReference type="InterPro" id="IPR029058">
    <property type="entry name" value="AB_hydrolase_fold"/>
</dbReference>
<feature type="domain" description="AB hydrolase-1" evidence="3">
    <location>
        <begin position="59"/>
        <end position="308"/>
    </location>
</feature>
<evidence type="ECO:0000313" key="4">
    <source>
        <dbReference type="EMBL" id="RAV10883.1"/>
    </source>
</evidence>
<dbReference type="EMBL" id="QMEV01000022">
    <property type="protein sequence ID" value="RAV10883.1"/>
    <property type="molecule type" value="Genomic_DNA"/>
</dbReference>
<dbReference type="GO" id="GO:0016787">
    <property type="term" value="F:hydrolase activity"/>
    <property type="evidence" value="ECO:0007669"/>
    <property type="project" value="UniProtKB-KW"/>
</dbReference>
<dbReference type="PANTHER" id="PTHR43798:SF31">
    <property type="entry name" value="AB HYDROLASE SUPERFAMILY PROTEIN YCLE"/>
    <property type="match status" value="1"/>
</dbReference>
<protein>
    <submittedName>
        <fullName evidence="4">Alpha/beta hydrolase</fullName>
    </submittedName>
</protein>
<dbReference type="Proteomes" id="UP000250915">
    <property type="component" value="Unassembled WGS sequence"/>
</dbReference>
<dbReference type="GO" id="GO:0016020">
    <property type="term" value="C:membrane"/>
    <property type="evidence" value="ECO:0007669"/>
    <property type="project" value="TreeGrafter"/>
</dbReference>
<comment type="caution">
    <text evidence="4">The sequence shown here is derived from an EMBL/GenBank/DDBJ whole genome shotgun (WGS) entry which is preliminary data.</text>
</comment>
<sequence>MFLEPEQITGSNAYRSTNVTPPQRLEAKRDGYVQRTVTTTDGVRLAIRDYGSAGPREHTVVLLHGLCLTQSSWAAQIKHLLRRWGTSVRIITYDHRGHGESTGADMSTYRIDRLADDLAEVLTALRVTGPLTVAGHSMGGMTALAYLARPAADRPVEPQGLVLVATAAGRLAERGLGRLLNTRATELLFELVHHIPRRAMDRAVDGWVRPLCGGLTKYSGPDWRGAVALTASAIRTTPLTTAAGFLPSLKRYDEYHALATIAANTVVVSGGADRTTPASHARDMAAAIPGATHVHQATAGHMLLEERPRCVSDAIDSVLGMRTVAAQGAAS</sequence>
<name>A0A329LWK9_9MYCO</name>
<keyword evidence="1 4" id="KW-0378">Hydrolase</keyword>
<feature type="compositionally biased region" description="Polar residues" evidence="2">
    <location>
        <begin position="8"/>
        <end position="21"/>
    </location>
</feature>